<reference evidence="1" key="1">
    <citation type="submission" date="2022-04" db="EMBL/GenBank/DDBJ databases">
        <title>Genome of the entomopathogenic fungus Entomophthora muscae.</title>
        <authorList>
            <person name="Elya C."/>
            <person name="Lovett B.R."/>
            <person name="Lee E."/>
            <person name="Macias A.M."/>
            <person name="Hajek A.E."/>
            <person name="De Bivort B.L."/>
            <person name="Kasson M.T."/>
            <person name="De Fine Licht H.H."/>
            <person name="Stajich J.E."/>
        </authorList>
    </citation>
    <scope>NUCLEOTIDE SEQUENCE</scope>
    <source>
        <strain evidence="1">Berkeley</strain>
    </source>
</reference>
<proteinExistence type="predicted"/>
<dbReference type="Proteomes" id="UP001165960">
    <property type="component" value="Unassembled WGS sequence"/>
</dbReference>
<sequence length="225" mass="24803">MILPVIKFVAFSLAPFLLLLWSTLPDLWSKISSFVQLASEAPSSLLSLPGNLLYSREAMVKSLTCDDLDMDDDDYASPAPVGEKVPMSAPPVLEKSNLVPLRASGMSPSAPTCAPWLLTSLALMALNAYFPQLSPVSSLWSPLQAAIPVLHWTASWWFISPVWEPNSDSLAPLSHRILGRCTRYHLSRWEILVLDVVQVCSPLIVCTWSQPSVLSCNGQEYYSQV</sequence>
<evidence type="ECO:0000313" key="2">
    <source>
        <dbReference type="Proteomes" id="UP001165960"/>
    </source>
</evidence>
<gene>
    <name evidence="1" type="ORF">DSO57_1005534</name>
</gene>
<protein>
    <submittedName>
        <fullName evidence="1">Uncharacterized protein</fullName>
    </submittedName>
</protein>
<keyword evidence="2" id="KW-1185">Reference proteome</keyword>
<evidence type="ECO:0000313" key="1">
    <source>
        <dbReference type="EMBL" id="KAJ9074512.1"/>
    </source>
</evidence>
<comment type="caution">
    <text evidence="1">The sequence shown here is derived from an EMBL/GenBank/DDBJ whole genome shotgun (WGS) entry which is preliminary data.</text>
</comment>
<accession>A0ACC2TIT0</accession>
<dbReference type="EMBL" id="QTSX02002855">
    <property type="protein sequence ID" value="KAJ9074512.1"/>
    <property type="molecule type" value="Genomic_DNA"/>
</dbReference>
<name>A0ACC2TIT0_9FUNG</name>
<organism evidence="1 2">
    <name type="scientific">Entomophthora muscae</name>
    <dbReference type="NCBI Taxonomy" id="34485"/>
    <lineage>
        <taxon>Eukaryota</taxon>
        <taxon>Fungi</taxon>
        <taxon>Fungi incertae sedis</taxon>
        <taxon>Zoopagomycota</taxon>
        <taxon>Entomophthoromycotina</taxon>
        <taxon>Entomophthoromycetes</taxon>
        <taxon>Entomophthorales</taxon>
        <taxon>Entomophthoraceae</taxon>
        <taxon>Entomophthora</taxon>
    </lineage>
</organism>